<reference evidence="3 4" key="1">
    <citation type="submission" date="2023-05" db="EMBL/GenBank/DDBJ databases">
        <title>Streptantibioticus silvisoli sp. nov., acidotolerant actinomycetes 1 from pine litter.</title>
        <authorList>
            <person name="Swiecimska M."/>
            <person name="Golinska P."/>
            <person name="Sangal V."/>
            <person name="Wachnowicz B."/>
            <person name="Goodfellow M."/>
        </authorList>
    </citation>
    <scope>NUCLEOTIDE SEQUENCE [LARGE SCALE GENOMIC DNA]</scope>
    <source>
        <strain evidence="3 4">DSM 42109</strain>
    </source>
</reference>
<feature type="transmembrane region" description="Helical" evidence="2">
    <location>
        <begin position="127"/>
        <end position="145"/>
    </location>
</feature>
<keyword evidence="2" id="KW-1133">Transmembrane helix</keyword>
<keyword evidence="4" id="KW-1185">Reference proteome</keyword>
<protein>
    <submittedName>
        <fullName evidence="3">Uncharacterized protein</fullName>
    </submittedName>
</protein>
<organism evidence="3 4">
    <name type="scientific">Streptomyces iconiensis</name>
    <dbReference type="NCBI Taxonomy" id="1384038"/>
    <lineage>
        <taxon>Bacteria</taxon>
        <taxon>Bacillati</taxon>
        <taxon>Actinomycetota</taxon>
        <taxon>Actinomycetes</taxon>
        <taxon>Kitasatosporales</taxon>
        <taxon>Streptomycetaceae</taxon>
        <taxon>Streptomyces</taxon>
    </lineage>
</organism>
<sequence>MVADAARSAEVPLQDRLYLSTPSDRALQPTWQVYSTRHHPGTAPPANAPTWSRLLWRTRSALYRTAVRLGLCDLNAQGVRAASQEGARRAARELPPEGPRTNVDVRPLDGLEGAGIPPYGEGEANRAVLLFTSLLIGAALLLSFARDAPPLGKVLFGTLAIGSAAVGWRRALALPLGGTRARAVPVALIFSLLMLLMSLGIPGVNEGVSRRDALVYGLSSYYIAGLVLLTQRWRWQGLLVAVLPVFVTLAASLLPVTRTLLHDLYADILSLTPAETEVSTAWELAATVQLLWPSFVALLGVAAGWGLARYFHLVRGNAYFEVLVFALVAALAELAALDVTFSSPQRAATALNRAADERTPAPPYFGVNPSWVCVTPSVPTKRLNEKGGTLTPQRPYISFGTADSHVVLWNTETEAPLRVPAEQVRLTPTNLTTRAEGRCPSASP</sequence>
<accession>A0ABT6ZSI5</accession>
<feature type="region of interest" description="Disordered" evidence="1">
    <location>
        <begin position="86"/>
        <end position="107"/>
    </location>
</feature>
<feature type="compositionally biased region" description="Basic and acidic residues" evidence="1">
    <location>
        <begin position="86"/>
        <end position="95"/>
    </location>
</feature>
<feature type="transmembrane region" description="Helical" evidence="2">
    <location>
        <begin position="183"/>
        <end position="201"/>
    </location>
</feature>
<evidence type="ECO:0000313" key="4">
    <source>
        <dbReference type="Proteomes" id="UP001214441"/>
    </source>
</evidence>
<keyword evidence="2" id="KW-0472">Membrane</keyword>
<feature type="transmembrane region" description="Helical" evidence="2">
    <location>
        <begin position="151"/>
        <end position="171"/>
    </location>
</feature>
<dbReference type="EMBL" id="JANCPR020000007">
    <property type="protein sequence ID" value="MDJ1132022.1"/>
    <property type="molecule type" value="Genomic_DNA"/>
</dbReference>
<comment type="caution">
    <text evidence="3">The sequence shown here is derived from an EMBL/GenBank/DDBJ whole genome shotgun (WGS) entry which is preliminary data.</text>
</comment>
<name>A0ABT6ZSI5_9ACTN</name>
<evidence type="ECO:0000256" key="2">
    <source>
        <dbReference type="SAM" id="Phobius"/>
    </source>
</evidence>
<feature type="transmembrane region" description="Helical" evidence="2">
    <location>
        <begin position="237"/>
        <end position="256"/>
    </location>
</feature>
<feature type="transmembrane region" description="Helical" evidence="2">
    <location>
        <begin position="318"/>
        <end position="337"/>
    </location>
</feature>
<feature type="transmembrane region" description="Helical" evidence="2">
    <location>
        <begin position="213"/>
        <end position="230"/>
    </location>
</feature>
<dbReference type="RefSeq" id="WP_280842732.1">
    <property type="nucleotide sequence ID" value="NZ_JANCPR020000007.1"/>
</dbReference>
<dbReference type="Proteomes" id="UP001214441">
    <property type="component" value="Unassembled WGS sequence"/>
</dbReference>
<feature type="transmembrane region" description="Helical" evidence="2">
    <location>
        <begin position="290"/>
        <end position="311"/>
    </location>
</feature>
<keyword evidence="2" id="KW-0812">Transmembrane</keyword>
<proteinExistence type="predicted"/>
<gene>
    <name evidence="3" type="ORF">NMN56_008660</name>
</gene>
<evidence type="ECO:0000313" key="3">
    <source>
        <dbReference type="EMBL" id="MDJ1132022.1"/>
    </source>
</evidence>
<evidence type="ECO:0000256" key="1">
    <source>
        <dbReference type="SAM" id="MobiDB-lite"/>
    </source>
</evidence>